<dbReference type="InterPro" id="IPR001660">
    <property type="entry name" value="SAM"/>
</dbReference>
<dbReference type="Gene3D" id="1.10.238.180">
    <property type="match status" value="1"/>
</dbReference>
<reference evidence="12" key="1">
    <citation type="submission" date="2016-06" db="UniProtKB">
        <authorList>
            <consortium name="WormBaseParasite"/>
        </authorList>
    </citation>
    <scope>IDENTIFICATION</scope>
</reference>
<dbReference type="Pfam" id="PF16533">
    <property type="entry name" value="SOAR"/>
    <property type="match status" value="1"/>
</dbReference>
<keyword evidence="3" id="KW-0479">Metal-binding</keyword>
<evidence type="ECO:0000256" key="4">
    <source>
        <dbReference type="ARBA" id="ARBA00022729"/>
    </source>
</evidence>
<dbReference type="OrthoDB" id="9986177at2759"/>
<dbReference type="WBParaSite" id="SBAD_0001023901-mRNA-1">
    <property type="protein sequence ID" value="SBAD_0001023901-mRNA-1"/>
    <property type="gene ID" value="SBAD_0001023901"/>
</dbReference>
<dbReference type="InterPro" id="IPR037608">
    <property type="entry name" value="STIM1/2"/>
</dbReference>
<dbReference type="InterPro" id="IPR013761">
    <property type="entry name" value="SAM/pointed_sf"/>
</dbReference>
<keyword evidence="2" id="KW-0109">Calcium transport</keyword>
<gene>
    <name evidence="10" type="ORF">SBAD_LOCUS9888</name>
</gene>
<keyword evidence="6" id="KW-0406">Ion transport</keyword>
<evidence type="ECO:0000256" key="2">
    <source>
        <dbReference type="ARBA" id="ARBA00022568"/>
    </source>
</evidence>
<evidence type="ECO:0000256" key="6">
    <source>
        <dbReference type="ARBA" id="ARBA00023065"/>
    </source>
</evidence>
<dbReference type="Proteomes" id="UP000270296">
    <property type="component" value="Unassembled WGS sequence"/>
</dbReference>
<evidence type="ECO:0000256" key="1">
    <source>
        <dbReference type="ARBA" id="ARBA00022448"/>
    </source>
</evidence>
<dbReference type="GO" id="GO:0005783">
    <property type="term" value="C:endoplasmic reticulum"/>
    <property type="evidence" value="ECO:0007669"/>
    <property type="project" value="TreeGrafter"/>
</dbReference>
<dbReference type="CDD" id="cd11722">
    <property type="entry name" value="SOAR"/>
    <property type="match status" value="1"/>
</dbReference>
<accession>A0A183J1Z0</accession>
<name>A0A183J1Z0_9BILA</name>
<dbReference type="PANTHER" id="PTHR15136">
    <property type="entry name" value="STROMAL INTERACTION MOLECULE HOMOLOG"/>
    <property type="match status" value="1"/>
</dbReference>
<dbReference type="SUPFAM" id="SSF47769">
    <property type="entry name" value="SAM/Pointed domain"/>
    <property type="match status" value="1"/>
</dbReference>
<keyword evidence="8" id="KW-1133">Transmembrane helix</keyword>
<evidence type="ECO:0000313" key="12">
    <source>
        <dbReference type="WBParaSite" id="SBAD_0001023901-mRNA-1"/>
    </source>
</evidence>
<organism evidence="12">
    <name type="scientific">Soboliphyme baturini</name>
    <dbReference type="NCBI Taxonomy" id="241478"/>
    <lineage>
        <taxon>Eukaryota</taxon>
        <taxon>Metazoa</taxon>
        <taxon>Ecdysozoa</taxon>
        <taxon>Nematoda</taxon>
        <taxon>Enoplea</taxon>
        <taxon>Dorylaimia</taxon>
        <taxon>Dioctophymatida</taxon>
        <taxon>Dioctophymatoidea</taxon>
        <taxon>Soboliphymatidae</taxon>
        <taxon>Soboliphyme</taxon>
    </lineage>
</organism>
<keyword evidence="8" id="KW-0812">Transmembrane</keyword>
<sequence length="375" mass="43791">FVKEELHIEENDRVARRNEAFHHNNDEFVTVDEMWARWFKSAEHNWTVDQIIDWLVYSVELPQYKDLFLRNEINGSVLPRIASPNTNYITAVLGISNPVHRQKLHLKALDLVLFGYRGVPMDYTKDVVLITLLIIALAAYWFAMYQRKTSQKKLSQLSSHLERLKDMESEFLGLQKKFEEVHTKQAIESPEQFDDVNTLREQLIEAEKELEMRLPRLQTLLRKTYDLELLHLNQEKRDNLKEMEEAREMVEKLRKRQAGLLNQIRSVHGSETESMDRRIYGLKQRMERTVREMEEHKQRWSQIELICGFPLTEEGLIKSAAVVSNELTVPNFASAVPFVAAHLPTMSASASFNCSVGSKQGKMVQIKDELRILVK</sequence>
<evidence type="ECO:0000256" key="8">
    <source>
        <dbReference type="SAM" id="Phobius"/>
    </source>
</evidence>
<evidence type="ECO:0000256" key="7">
    <source>
        <dbReference type="SAM" id="Coils"/>
    </source>
</evidence>
<dbReference type="Gene3D" id="1.10.287.3550">
    <property type="match status" value="1"/>
</dbReference>
<dbReference type="PROSITE" id="PS50105">
    <property type="entry name" value="SAM_DOMAIN"/>
    <property type="match status" value="1"/>
</dbReference>
<dbReference type="EMBL" id="UZAM01013307">
    <property type="protein sequence ID" value="VDP26933.1"/>
    <property type="molecule type" value="Genomic_DNA"/>
</dbReference>
<keyword evidence="4" id="KW-0732">Signal</keyword>
<keyword evidence="11" id="KW-1185">Reference proteome</keyword>
<dbReference type="Pfam" id="PF07647">
    <property type="entry name" value="SAM_2"/>
    <property type="match status" value="1"/>
</dbReference>
<dbReference type="GO" id="GO:0051049">
    <property type="term" value="P:regulation of transport"/>
    <property type="evidence" value="ECO:0007669"/>
    <property type="project" value="UniProtKB-ARBA"/>
</dbReference>
<dbReference type="AlphaFoldDB" id="A0A183J1Z0"/>
<keyword evidence="7" id="KW-0175">Coiled coil</keyword>
<feature type="transmembrane region" description="Helical" evidence="8">
    <location>
        <begin position="127"/>
        <end position="145"/>
    </location>
</feature>
<evidence type="ECO:0000313" key="10">
    <source>
        <dbReference type="EMBL" id="VDP26933.1"/>
    </source>
</evidence>
<dbReference type="GO" id="GO:0005246">
    <property type="term" value="F:calcium channel regulator activity"/>
    <property type="evidence" value="ECO:0007669"/>
    <property type="project" value="InterPro"/>
</dbReference>
<dbReference type="SMART" id="SM00454">
    <property type="entry name" value="SAM"/>
    <property type="match status" value="1"/>
</dbReference>
<feature type="domain" description="SAM" evidence="9">
    <location>
        <begin position="46"/>
        <end position="104"/>
    </location>
</feature>
<dbReference type="GO" id="GO:0005886">
    <property type="term" value="C:plasma membrane"/>
    <property type="evidence" value="ECO:0007669"/>
    <property type="project" value="TreeGrafter"/>
</dbReference>
<feature type="coiled-coil region" evidence="7">
    <location>
        <begin position="229"/>
        <end position="303"/>
    </location>
</feature>
<dbReference type="GO" id="GO:0005509">
    <property type="term" value="F:calcium ion binding"/>
    <property type="evidence" value="ECO:0007669"/>
    <property type="project" value="TreeGrafter"/>
</dbReference>
<keyword evidence="5" id="KW-0106">Calcium</keyword>
<dbReference type="GO" id="GO:0002115">
    <property type="term" value="P:store-operated calcium entry"/>
    <property type="evidence" value="ECO:0007669"/>
    <property type="project" value="TreeGrafter"/>
</dbReference>
<dbReference type="PANTHER" id="PTHR15136:SF5">
    <property type="entry name" value="STROMAL INTERACTION MOLECULE HOMOLOG"/>
    <property type="match status" value="1"/>
</dbReference>
<keyword evidence="8" id="KW-0472">Membrane</keyword>
<evidence type="ECO:0000256" key="5">
    <source>
        <dbReference type="ARBA" id="ARBA00022837"/>
    </source>
</evidence>
<dbReference type="FunFam" id="1.10.150.50:FF:000009">
    <property type="entry name" value="Stromal interaction molecule 1"/>
    <property type="match status" value="1"/>
</dbReference>
<proteinExistence type="predicted"/>
<dbReference type="Gene3D" id="1.10.150.50">
    <property type="entry name" value="Transcription Factor, Ets-1"/>
    <property type="match status" value="1"/>
</dbReference>
<reference evidence="10 11" key="2">
    <citation type="submission" date="2018-11" db="EMBL/GenBank/DDBJ databases">
        <authorList>
            <consortium name="Pathogen Informatics"/>
        </authorList>
    </citation>
    <scope>NUCLEOTIDE SEQUENCE [LARGE SCALE GENOMIC DNA]</scope>
</reference>
<dbReference type="InterPro" id="IPR032393">
    <property type="entry name" value="SOAR_STIM1/2"/>
</dbReference>
<keyword evidence="1" id="KW-0813">Transport</keyword>
<protein>
    <submittedName>
        <fullName evidence="12">SAM domain-containing protein</fullName>
    </submittedName>
</protein>
<dbReference type="GO" id="GO:0006874">
    <property type="term" value="P:intracellular calcium ion homeostasis"/>
    <property type="evidence" value="ECO:0007669"/>
    <property type="project" value="TreeGrafter"/>
</dbReference>
<evidence type="ECO:0000256" key="3">
    <source>
        <dbReference type="ARBA" id="ARBA00022723"/>
    </source>
</evidence>
<evidence type="ECO:0000259" key="9">
    <source>
        <dbReference type="PROSITE" id="PS50105"/>
    </source>
</evidence>
<evidence type="ECO:0000313" key="11">
    <source>
        <dbReference type="Proteomes" id="UP000270296"/>
    </source>
</evidence>